<comment type="similarity">
    <text evidence="1 3">Belongs to the short-chain dehydrogenases/reductases (SDR) family.</text>
</comment>
<dbReference type="PANTHER" id="PTHR44196">
    <property type="entry name" value="DEHYDROGENASE/REDUCTASE SDR FAMILY MEMBER 7B"/>
    <property type="match status" value="1"/>
</dbReference>
<keyword evidence="5" id="KW-1185">Reference proteome</keyword>
<dbReference type="PRINTS" id="PR00080">
    <property type="entry name" value="SDRFAMILY"/>
</dbReference>
<dbReference type="PRINTS" id="PR00081">
    <property type="entry name" value="GDHRDH"/>
</dbReference>
<evidence type="ECO:0000313" key="4">
    <source>
        <dbReference type="EMBL" id="SFF27916.1"/>
    </source>
</evidence>
<dbReference type="Proteomes" id="UP000199400">
    <property type="component" value="Unassembled WGS sequence"/>
</dbReference>
<dbReference type="RefSeq" id="WP_096333516.1">
    <property type="nucleotide sequence ID" value="NZ_FOMX01000041.1"/>
</dbReference>
<dbReference type="AlphaFoldDB" id="A0A1I2HGM8"/>
<name>A0A1I2HGM8_9BACT</name>
<evidence type="ECO:0000313" key="5">
    <source>
        <dbReference type="Proteomes" id="UP000199400"/>
    </source>
</evidence>
<protein>
    <recommendedName>
        <fullName evidence="6">Short-chain dehydrogenase</fullName>
    </recommendedName>
</protein>
<dbReference type="PIRSF" id="PIRSF000126">
    <property type="entry name" value="11-beta-HSD1"/>
    <property type="match status" value="1"/>
</dbReference>
<gene>
    <name evidence="4" type="ORF">SAMN02745121_07898</name>
</gene>
<dbReference type="Pfam" id="PF00106">
    <property type="entry name" value="adh_short"/>
    <property type="match status" value="1"/>
</dbReference>
<dbReference type="SUPFAM" id="SSF51735">
    <property type="entry name" value="NAD(P)-binding Rossmann-fold domains"/>
    <property type="match status" value="1"/>
</dbReference>
<sequence length="267" mass="27645">MHHTSFAGKNVLVTGASMGLGKAFAEALARRGATVILVARSRERLEALARALPPGQAHVVVADLAAPGAAGRVKEAVAALGLGVDILVNNAGFGLHGPFTGRPPAEQREQIDLNVVALVELTGVFLPEIERRRGGIIHVASVAGFQPTPYMAVYGATKAFVLSFSDALWAELQPRGVRVLCVSPGLTATAFFERAGEGAAGRLAGKKADPAAVVATALAAYAGDRSSVVHGRRNAAMTFAARFLSRQRAAQIIARMTAPKQAIAPSG</sequence>
<dbReference type="GO" id="GO:0016491">
    <property type="term" value="F:oxidoreductase activity"/>
    <property type="evidence" value="ECO:0007669"/>
    <property type="project" value="UniProtKB-KW"/>
</dbReference>
<evidence type="ECO:0000256" key="1">
    <source>
        <dbReference type="ARBA" id="ARBA00006484"/>
    </source>
</evidence>
<dbReference type="STRING" id="54.SAMN02745121_07898"/>
<evidence type="ECO:0008006" key="6">
    <source>
        <dbReference type="Google" id="ProtNLM"/>
    </source>
</evidence>
<dbReference type="PANTHER" id="PTHR44196:SF2">
    <property type="entry name" value="SHORT-CHAIN DEHYDROGENASE-RELATED"/>
    <property type="match status" value="1"/>
</dbReference>
<proteinExistence type="inferred from homology"/>
<dbReference type="InterPro" id="IPR002347">
    <property type="entry name" value="SDR_fam"/>
</dbReference>
<dbReference type="EMBL" id="FOMX01000041">
    <property type="protein sequence ID" value="SFF27916.1"/>
    <property type="molecule type" value="Genomic_DNA"/>
</dbReference>
<dbReference type="Gene3D" id="3.40.50.720">
    <property type="entry name" value="NAD(P)-binding Rossmann-like Domain"/>
    <property type="match status" value="1"/>
</dbReference>
<accession>A0A1I2HGM8</accession>
<dbReference type="GO" id="GO:0016020">
    <property type="term" value="C:membrane"/>
    <property type="evidence" value="ECO:0007669"/>
    <property type="project" value="TreeGrafter"/>
</dbReference>
<dbReference type="OrthoDB" id="9789083at2"/>
<organism evidence="4 5">
    <name type="scientific">Nannocystis exedens</name>
    <dbReference type="NCBI Taxonomy" id="54"/>
    <lineage>
        <taxon>Bacteria</taxon>
        <taxon>Pseudomonadati</taxon>
        <taxon>Myxococcota</taxon>
        <taxon>Polyangia</taxon>
        <taxon>Nannocystales</taxon>
        <taxon>Nannocystaceae</taxon>
        <taxon>Nannocystis</taxon>
    </lineage>
</organism>
<evidence type="ECO:0000256" key="3">
    <source>
        <dbReference type="RuleBase" id="RU000363"/>
    </source>
</evidence>
<reference evidence="5" key="1">
    <citation type="submission" date="2016-10" db="EMBL/GenBank/DDBJ databases">
        <authorList>
            <person name="Varghese N."/>
            <person name="Submissions S."/>
        </authorList>
    </citation>
    <scope>NUCLEOTIDE SEQUENCE [LARGE SCALE GENOMIC DNA]</scope>
    <source>
        <strain evidence="5">ATCC 25963</strain>
    </source>
</reference>
<keyword evidence="2" id="KW-0560">Oxidoreductase</keyword>
<dbReference type="InterPro" id="IPR036291">
    <property type="entry name" value="NAD(P)-bd_dom_sf"/>
</dbReference>
<evidence type="ECO:0000256" key="2">
    <source>
        <dbReference type="ARBA" id="ARBA00023002"/>
    </source>
</evidence>